<evidence type="ECO:0000259" key="1">
    <source>
        <dbReference type="Pfam" id="PF21458"/>
    </source>
</evidence>
<accession>A0A4U9HE19</accession>
<feature type="domain" description="Selenocysteine-specific elongation factor first winged helix" evidence="1">
    <location>
        <begin position="7"/>
        <end position="42"/>
    </location>
</feature>
<dbReference type="EMBL" id="LR590464">
    <property type="protein sequence ID" value="VTP62140.1"/>
    <property type="molecule type" value="Genomic_DNA"/>
</dbReference>
<dbReference type="Pfam" id="PF21458">
    <property type="entry name" value="WHD_1st_3rd_SelB"/>
    <property type="match status" value="1"/>
</dbReference>
<reference evidence="2 3" key="1">
    <citation type="submission" date="2019-05" db="EMBL/GenBank/DDBJ databases">
        <authorList>
            <consortium name="Pathogen Informatics"/>
        </authorList>
    </citation>
    <scope>NUCLEOTIDE SEQUENCE [LARGE SCALE GENOMIC DNA]</scope>
    <source>
        <strain evidence="2 3">NCTC13032</strain>
    </source>
</reference>
<evidence type="ECO:0000313" key="2">
    <source>
        <dbReference type="EMBL" id="VTP62140.1"/>
    </source>
</evidence>
<sequence>MAGDAGTAEDDHTALRVHLERGAVNLDAFGWARQLSGEGLRQFDPTAGVYPGPVPAC</sequence>
<evidence type="ECO:0000313" key="3">
    <source>
        <dbReference type="Proteomes" id="UP000310719"/>
    </source>
</evidence>
<gene>
    <name evidence="2" type="primary">selB_2</name>
    <name evidence="2" type="ORF">NCTC13032_00185</name>
</gene>
<proteinExistence type="predicted"/>
<name>A0A4U9HE19_9ENTR</name>
<dbReference type="Proteomes" id="UP000310719">
    <property type="component" value="Chromosome"/>
</dbReference>
<dbReference type="AlphaFoldDB" id="A0A4U9HE19"/>
<protein>
    <submittedName>
        <fullName evidence="2">SelB translation factor</fullName>
    </submittedName>
</protein>
<dbReference type="InterPro" id="IPR048649">
    <property type="entry name" value="WHD_1st_3rd_SelB"/>
</dbReference>
<organism evidence="2 3">
    <name type="scientific">Leclercia adecarboxylata</name>
    <dbReference type="NCBI Taxonomy" id="83655"/>
    <lineage>
        <taxon>Bacteria</taxon>
        <taxon>Pseudomonadati</taxon>
        <taxon>Pseudomonadota</taxon>
        <taxon>Gammaproteobacteria</taxon>
        <taxon>Enterobacterales</taxon>
        <taxon>Enterobacteriaceae</taxon>
        <taxon>Leclercia</taxon>
    </lineage>
</organism>